<proteinExistence type="predicted"/>
<sequence length="139" mass="14788">MDTVPLQPLTHSIPSPPYTLFLHLTIFPSSSTSSPIPQPITLNVTTSESTMPLTAFVYALPPLSSSSSTSPELKKPLCTTIFGGQDSASQDSVEFATRLAKICASKLQRPVYVGASIGQFLSQIEVLGKVVDFVTSNVS</sequence>
<evidence type="ECO:0000313" key="2">
    <source>
        <dbReference type="Proteomes" id="UP001498771"/>
    </source>
</evidence>
<dbReference type="InterPro" id="IPR032157">
    <property type="entry name" value="PAC4"/>
</dbReference>
<evidence type="ECO:0000313" key="1">
    <source>
        <dbReference type="EMBL" id="KAK7203469.1"/>
    </source>
</evidence>
<dbReference type="RefSeq" id="XP_064766502.1">
    <property type="nucleotide sequence ID" value="XM_064915299.1"/>
</dbReference>
<gene>
    <name evidence="1" type="ORF">BZA70DRAFT_65578</name>
</gene>
<dbReference type="Proteomes" id="UP001498771">
    <property type="component" value="Unassembled WGS sequence"/>
</dbReference>
<dbReference type="Gene3D" id="3.30.230.100">
    <property type="match status" value="1"/>
</dbReference>
<comment type="caution">
    <text evidence="1">The sequence shown here is derived from an EMBL/GenBank/DDBJ whole genome shotgun (WGS) entry which is preliminary data.</text>
</comment>
<reference evidence="1 2" key="1">
    <citation type="submission" date="2024-03" db="EMBL/GenBank/DDBJ databases">
        <title>Genome-scale model development and genomic sequencing of the oleaginous clade Lipomyces.</title>
        <authorList>
            <consortium name="Lawrence Berkeley National Laboratory"/>
            <person name="Czajka J.J."/>
            <person name="Han Y."/>
            <person name="Kim J."/>
            <person name="Mondo S.J."/>
            <person name="Hofstad B.A."/>
            <person name="Robles A."/>
            <person name="Haridas S."/>
            <person name="Riley R."/>
            <person name="LaButti K."/>
            <person name="Pangilinan J."/>
            <person name="Andreopoulos W."/>
            <person name="Lipzen A."/>
            <person name="Yan J."/>
            <person name="Wang M."/>
            <person name="Ng V."/>
            <person name="Grigoriev I.V."/>
            <person name="Spatafora J.W."/>
            <person name="Magnuson J.K."/>
            <person name="Baker S.E."/>
            <person name="Pomraning K.R."/>
        </authorList>
    </citation>
    <scope>NUCLEOTIDE SEQUENCE [LARGE SCALE GENOMIC DNA]</scope>
    <source>
        <strain evidence="1 2">Phaff 52-87</strain>
    </source>
</reference>
<dbReference type="EMBL" id="JBBJBU010000011">
    <property type="protein sequence ID" value="KAK7203469.1"/>
    <property type="molecule type" value="Genomic_DNA"/>
</dbReference>
<accession>A0ABR1F0V3</accession>
<keyword evidence="2" id="KW-1185">Reference proteome</keyword>
<dbReference type="GeneID" id="90040811"/>
<protein>
    <submittedName>
        <fullName evidence="1">Uncharacterized protein</fullName>
    </submittedName>
</protein>
<organism evidence="1 2">
    <name type="scientific">Myxozyma melibiosi</name>
    <dbReference type="NCBI Taxonomy" id="54550"/>
    <lineage>
        <taxon>Eukaryota</taxon>
        <taxon>Fungi</taxon>
        <taxon>Dikarya</taxon>
        <taxon>Ascomycota</taxon>
        <taxon>Saccharomycotina</taxon>
        <taxon>Lipomycetes</taxon>
        <taxon>Lipomycetales</taxon>
        <taxon>Lipomycetaceae</taxon>
        <taxon>Myxozyma</taxon>
    </lineage>
</organism>
<name>A0ABR1F0V3_9ASCO</name>
<dbReference type="Pfam" id="PF16093">
    <property type="entry name" value="PAC4"/>
    <property type="match status" value="1"/>
</dbReference>